<evidence type="ECO:0000313" key="2">
    <source>
        <dbReference type="EMBL" id="SIN92777.1"/>
    </source>
</evidence>
<dbReference type="RefSeq" id="WP_074293744.1">
    <property type="nucleotide sequence ID" value="NZ_FSRU01000001.1"/>
</dbReference>
<reference evidence="2 3" key="1">
    <citation type="submission" date="2016-11" db="EMBL/GenBank/DDBJ databases">
        <authorList>
            <person name="Jaros S."/>
            <person name="Januszkiewicz K."/>
            <person name="Wedrychowicz H."/>
        </authorList>
    </citation>
    <scope>NUCLEOTIDE SEQUENCE [LARGE SCALE GENOMIC DNA]</scope>
    <source>
        <strain evidence="2 3">GAS95</strain>
    </source>
</reference>
<keyword evidence="3" id="KW-1185">Reference proteome</keyword>
<evidence type="ECO:0000259" key="1">
    <source>
        <dbReference type="Pfam" id="PF00668"/>
    </source>
</evidence>
<dbReference type="AlphaFoldDB" id="A0A1N6FC02"/>
<dbReference type="GO" id="GO:0043041">
    <property type="term" value="P:amino acid activation for nonribosomal peptide biosynthetic process"/>
    <property type="evidence" value="ECO:0007669"/>
    <property type="project" value="TreeGrafter"/>
</dbReference>
<dbReference type="EMBL" id="FSRU01000001">
    <property type="protein sequence ID" value="SIN92777.1"/>
    <property type="molecule type" value="Genomic_DNA"/>
</dbReference>
<dbReference type="InterPro" id="IPR023213">
    <property type="entry name" value="CAT-like_dom_sf"/>
</dbReference>
<dbReference type="GO" id="GO:0003824">
    <property type="term" value="F:catalytic activity"/>
    <property type="evidence" value="ECO:0007669"/>
    <property type="project" value="InterPro"/>
</dbReference>
<proteinExistence type="predicted"/>
<feature type="domain" description="Condensation" evidence="1">
    <location>
        <begin position="7"/>
        <end position="442"/>
    </location>
</feature>
<dbReference type="SUPFAM" id="SSF52777">
    <property type="entry name" value="CoA-dependent acyltransferases"/>
    <property type="match status" value="2"/>
</dbReference>
<dbReference type="GO" id="GO:0031177">
    <property type="term" value="F:phosphopantetheine binding"/>
    <property type="evidence" value="ECO:0007669"/>
    <property type="project" value="TreeGrafter"/>
</dbReference>
<dbReference type="GO" id="GO:0005737">
    <property type="term" value="C:cytoplasm"/>
    <property type="evidence" value="ECO:0007669"/>
    <property type="project" value="TreeGrafter"/>
</dbReference>
<organism evidence="2 3">
    <name type="scientific">Paraburkholderia phenazinium</name>
    <dbReference type="NCBI Taxonomy" id="60549"/>
    <lineage>
        <taxon>Bacteria</taxon>
        <taxon>Pseudomonadati</taxon>
        <taxon>Pseudomonadota</taxon>
        <taxon>Betaproteobacteria</taxon>
        <taxon>Burkholderiales</taxon>
        <taxon>Burkholderiaceae</taxon>
        <taxon>Paraburkholderia</taxon>
    </lineage>
</organism>
<protein>
    <submittedName>
        <fullName evidence="2">Condensation domain-containing protein</fullName>
    </submittedName>
</protein>
<dbReference type="PANTHER" id="PTHR45527">
    <property type="entry name" value="NONRIBOSOMAL PEPTIDE SYNTHETASE"/>
    <property type="match status" value="1"/>
</dbReference>
<dbReference type="OrthoDB" id="5480912at2"/>
<dbReference type="Proteomes" id="UP000185151">
    <property type="component" value="Unassembled WGS sequence"/>
</dbReference>
<evidence type="ECO:0000313" key="3">
    <source>
        <dbReference type="Proteomes" id="UP000185151"/>
    </source>
</evidence>
<dbReference type="Gene3D" id="3.30.559.10">
    <property type="entry name" value="Chloramphenicol acetyltransferase-like domain"/>
    <property type="match status" value="1"/>
</dbReference>
<dbReference type="Gene3D" id="3.30.559.30">
    <property type="entry name" value="Nonribosomal peptide synthetase, condensation domain"/>
    <property type="match status" value="1"/>
</dbReference>
<dbReference type="Pfam" id="PF00668">
    <property type="entry name" value="Condensation"/>
    <property type="match status" value="1"/>
</dbReference>
<dbReference type="InterPro" id="IPR001242">
    <property type="entry name" value="Condensation_dom"/>
</dbReference>
<gene>
    <name evidence="2" type="ORF">SAMN05444165_0115</name>
</gene>
<dbReference type="GO" id="GO:0044550">
    <property type="term" value="P:secondary metabolite biosynthetic process"/>
    <property type="evidence" value="ECO:0007669"/>
    <property type="project" value="TreeGrafter"/>
</dbReference>
<dbReference type="PANTHER" id="PTHR45527:SF1">
    <property type="entry name" value="FATTY ACID SYNTHASE"/>
    <property type="match status" value="1"/>
</dbReference>
<name>A0A1N6FC02_9BURK</name>
<sequence length="458" mass="51831">MSGSIRKLPLSAPQLDFWEAAQAYAVPSTNIYAAEYLDIRGPLDQQRFERALRQVIDEAETLHTVRFAEAVDGPVRIVDDTVGANWALLYRDLSGVHDAHSQALAQMRDHYSRTIELEHGPFFAYILFKLDDNRYYWYQGYAHIVVDGYSCSLLATRVAEVYSALYAGLPTPPCRFASLEALMEDERSYRDSAQYTEDRRYWLSRFADHPRTTTLAGPALLPERDSLPDMRETRYAQPGQHARIETVAKDLFKSTVPQLITALTAAYIHLQTGAHDVVLAVTAMARASSRERRTPCETANMLPLRLSVEPSNTLDELCRQANQEMTALRRHQRYRMGDLHRELVSLDNGQGVFGTEINIMSFDYDLAFATSRATSHNLAVGITDDFMVNLTDRRNGEPLRFDFDASPQYYRRADLNAHVTRFLALAQAALDAPEAPLRELDARLEAQPDWRPALAPAV</sequence>
<accession>A0A1N6FC02</accession>